<evidence type="ECO:0000313" key="1">
    <source>
        <dbReference type="EMBL" id="QPC98968.1"/>
    </source>
</evidence>
<name>A0A7S8F4Q4_9SPHN</name>
<dbReference type="AlphaFoldDB" id="A0A7S8F4Q4"/>
<evidence type="ECO:0000313" key="2">
    <source>
        <dbReference type="Proteomes" id="UP000594459"/>
    </source>
</evidence>
<dbReference type="SUPFAM" id="SSF51126">
    <property type="entry name" value="Pectin lyase-like"/>
    <property type="match status" value="1"/>
</dbReference>
<keyword evidence="2" id="KW-1185">Reference proteome</keyword>
<organism evidence="1 2">
    <name type="scientific">Qipengyuania soli</name>
    <dbReference type="NCBI Taxonomy" id="2782568"/>
    <lineage>
        <taxon>Bacteria</taxon>
        <taxon>Pseudomonadati</taxon>
        <taxon>Pseudomonadota</taxon>
        <taxon>Alphaproteobacteria</taxon>
        <taxon>Sphingomonadales</taxon>
        <taxon>Erythrobacteraceae</taxon>
        <taxon>Qipengyuania</taxon>
    </lineage>
</organism>
<protein>
    <recommendedName>
        <fullName evidence="3">Pectate lyase superfamily protein domain-containing protein</fullName>
    </recommendedName>
</protein>
<dbReference type="InterPro" id="IPR012334">
    <property type="entry name" value="Pectin_lyas_fold"/>
</dbReference>
<dbReference type="Proteomes" id="UP000594459">
    <property type="component" value="Chromosome"/>
</dbReference>
<dbReference type="InterPro" id="IPR011050">
    <property type="entry name" value="Pectin_lyase_fold/virulence"/>
</dbReference>
<dbReference type="RefSeq" id="WP_200981972.1">
    <property type="nucleotide sequence ID" value="NZ_CP064654.1"/>
</dbReference>
<dbReference type="KEGG" id="qso:IRL76_14245"/>
<dbReference type="Gene3D" id="2.160.20.10">
    <property type="entry name" value="Single-stranded right-handed beta-helix, Pectin lyase-like"/>
    <property type="match status" value="1"/>
</dbReference>
<gene>
    <name evidence="1" type="ORF">IRL76_14245</name>
</gene>
<reference evidence="1 2" key="1">
    <citation type="submission" date="2020-11" db="EMBL/GenBank/DDBJ databases">
        <title>The genome sequence of Erythrobacter sp. 6D36.</title>
        <authorList>
            <person name="Liu Y."/>
        </authorList>
    </citation>
    <scope>NUCLEOTIDE SEQUENCE [LARGE SCALE GENOMIC DNA]</scope>
    <source>
        <strain evidence="1 2">6D36</strain>
    </source>
</reference>
<proteinExistence type="predicted"/>
<accession>A0A7S8F4Q4</accession>
<evidence type="ECO:0008006" key="3">
    <source>
        <dbReference type="Google" id="ProtNLM"/>
    </source>
</evidence>
<dbReference type="EMBL" id="CP064654">
    <property type="protein sequence ID" value="QPC98968.1"/>
    <property type="molecule type" value="Genomic_DNA"/>
</dbReference>
<sequence>MSALGLSALGLASRTAQLQPALYAELANRSPAFDVLTLESGGYTEAGKGAARYVADALADAALVAAHPRFAFTTANSRHFRLLPDAGALSVEQGGATGGGAVDDRDAIQAAIDYAESIEAREVRFEAARYRVECPLRSSPALATRAEDGHPLVVRKSLSLRGCAATRTVLDFRAHGGGDPDTDWQVVAKSSTDATPAVWRGGGLYIQGDSIRPEPAARRIARLELDRLVFNGNRSRTGTYTYPADPVTGDGWDITDKGFWLQDVYVGEVICRDTDFIGWRGEIFYAVGADDAIEQLTLTRCRMLTGNGNGLNLGCDPVVTAEDCEFGDCKIAQEDTGKRRGHFRNCLWRDCEYVWIGGGSTNGRLYSYKYPTRDELAPVPSTQLQDCRFEDCGLVWVNSWVSGRIRTVDTTVALSTTHGQALRDVDLEIDAWLDRGSGIHAFALYGPASLTDPVEGAPAGIYRQPPKSIRAEVRHFRSALAQEAGREWLGILWTGYLDRSCRIQAEGEFGNARSPNGMDDPLSFPFVRFDGGNATTAYTAHGFYKVATLSAAGVLKPAGPAMAVSVASEVDLPMTLPGNPRGGAAYGYADGQVLRIVKQYDTGSVTFTKGASANMAMLATRVLDRAFDWVEFSYNRTLARWEECGFGAYG</sequence>